<feature type="transmembrane region" description="Helical" evidence="1">
    <location>
        <begin position="13"/>
        <end position="31"/>
    </location>
</feature>
<organism evidence="2 3">
    <name type="scientific">Streptococcus sanguinis SK115</name>
    <dbReference type="NCBI Taxonomy" id="888810"/>
    <lineage>
        <taxon>Bacteria</taxon>
        <taxon>Bacillati</taxon>
        <taxon>Bacillota</taxon>
        <taxon>Bacilli</taxon>
        <taxon>Lactobacillales</taxon>
        <taxon>Streptococcaceae</taxon>
        <taxon>Streptococcus</taxon>
    </lineage>
</organism>
<reference evidence="2 3" key="1">
    <citation type="submission" date="2011-02" db="EMBL/GenBank/DDBJ databases">
        <authorList>
            <person name="Muzny D."/>
            <person name="Qin X."/>
            <person name="Deng J."/>
            <person name="Jiang H."/>
            <person name="Liu Y."/>
            <person name="Qu J."/>
            <person name="Song X.-Z."/>
            <person name="Zhang L."/>
            <person name="Thornton R."/>
            <person name="Coyle M."/>
            <person name="Francisco L."/>
            <person name="Jackson L."/>
            <person name="Javaid M."/>
            <person name="Korchina V."/>
            <person name="Kovar C."/>
            <person name="Mata R."/>
            <person name="Mathew T."/>
            <person name="Ngo R."/>
            <person name="Nguyen L."/>
            <person name="Nguyen N."/>
            <person name="Okwuonu G."/>
            <person name="Ongeri F."/>
            <person name="Pham C."/>
            <person name="Simmons D."/>
            <person name="Wilczek-Boney K."/>
            <person name="Hale W."/>
            <person name="Jakkamsetti A."/>
            <person name="Pham P."/>
            <person name="Ruth R."/>
            <person name="San Lucas F."/>
            <person name="Warren J."/>
            <person name="Zhang J."/>
            <person name="Zhao Z."/>
            <person name="Zhou C."/>
            <person name="Zhu D."/>
            <person name="Lee S."/>
            <person name="Bess C."/>
            <person name="Blankenburg K."/>
            <person name="Forbes L."/>
            <person name="Fu Q."/>
            <person name="Gubbala S."/>
            <person name="Hirani K."/>
            <person name="Jayaseelan J.C."/>
            <person name="Lara F."/>
            <person name="Munidasa M."/>
            <person name="Palculict T."/>
            <person name="Patil S."/>
            <person name="Pu L.-L."/>
            <person name="Saada N."/>
            <person name="Tang L."/>
            <person name="Weissenberger G."/>
            <person name="Zhu Y."/>
            <person name="Hemphill L."/>
            <person name="Shang Y."/>
            <person name="Youmans B."/>
            <person name="Ayvaz T."/>
            <person name="Ross M."/>
            <person name="Santibanez J."/>
            <person name="Aqrawi P."/>
            <person name="Gross S."/>
            <person name="Joshi V."/>
            <person name="Fowler G."/>
            <person name="Nazareth L."/>
            <person name="Reid J."/>
            <person name="Worley K."/>
            <person name="Petrosino J."/>
            <person name="Highlander S."/>
            <person name="Gibbs R."/>
        </authorList>
    </citation>
    <scope>NUCLEOTIDE SEQUENCE [LARGE SCALE GENOMIC DNA]</scope>
    <source>
        <strain evidence="2 3">SK115</strain>
    </source>
</reference>
<dbReference type="RefSeq" id="WP_002906753.1">
    <property type="nucleotide sequence ID" value="NZ_GL872408.1"/>
</dbReference>
<evidence type="ECO:0000313" key="3">
    <source>
        <dbReference type="Proteomes" id="UP000003351"/>
    </source>
</evidence>
<keyword evidence="1" id="KW-0812">Transmembrane</keyword>
<sequence>MSDYKKAKQKYDFYIRLALLSVLIPFLYCLLARENITLIILSFIIYVVLSFIVLVIFSIWHSNILKELLDSRNHLESWRQFIQINSAARFRLTKLQAKFAAILYNYMMGDFALVIKETEELEDRNNLTQQQKNKLEKHFISAVILSKSDLTKGELQDMISRVSIANADVKKEIKERSEAIYDIVIAHQVNEYFEHISDESKFSQLEILYFKALNCLLKGNETKAKELFNIIIKEDNELYIVRESKKYFEMKDMSIDKC</sequence>
<evidence type="ECO:0000313" key="2">
    <source>
        <dbReference type="EMBL" id="EGD31888.1"/>
    </source>
</evidence>
<feature type="transmembrane region" description="Helical" evidence="1">
    <location>
        <begin position="38"/>
        <end position="60"/>
    </location>
</feature>
<comment type="caution">
    <text evidence="2">The sequence shown here is derived from an EMBL/GenBank/DDBJ whole genome shotgun (WGS) entry which is preliminary data.</text>
</comment>
<accession>F0I853</accession>
<name>F0I853_STRSA</name>
<dbReference type="Proteomes" id="UP000003351">
    <property type="component" value="Unassembled WGS sequence"/>
</dbReference>
<evidence type="ECO:0000256" key="1">
    <source>
        <dbReference type="SAM" id="Phobius"/>
    </source>
</evidence>
<proteinExistence type="predicted"/>
<dbReference type="AlphaFoldDB" id="F0I853"/>
<keyword evidence="1" id="KW-1133">Transmembrane helix</keyword>
<dbReference type="HOGENOM" id="CLU_088260_1_0_9"/>
<keyword evidence="1" id="KW-0472">Membrane</keyword>
<dbReference type="PATRIC" id="fig|888810.3.peg.825"/>
<gene>
    <name evidence="2" type="ORF">HMPREF9382_0842</name>
</gene>
<dbReference type="EMBL" id="AEXW01000005">
    <property type="protein sequence ID" value="EGD31888.1"/>
    <property type="molecule type" value="Genomic_DNA"/>
</dbReference>
<protein>
    <submittedName>
        <fullName evidence="2">Uncharacterized protein</fullName>
    </submittedName>
</protein>